<dbReference type="EMBL" id="SORX01000003">
    <property type="protein sequence ID" value="TFE02308.1"/>
    <property type="molecule type" value="Genomic_DNA"/>
</dbReference>
<keyword evidence="2" id="KW-1185">Reference proteome</keyword>
<evidence type="ECO:0000313" key="1">
    <source>
        <dbReference type="EMBL" id="TFE02308.1"/>
    </source>
</evidence>
<evidence type="ECO:0000313" key="2">
    <source>
        <dbReference type="Proteomes" id="UP000297776"/>
    </source>
</evidence>
<dbReference type="Proteomes" id="UP000297776">
    <property type="component" value="Unassembled WGS sequence"/>
</dbReference>
<organism evidence="1 2">
    <name type="scientific">Jeotgalibacillus salarius</name>
    <dbReference type="NCBI Taxonomy" id="546023"/>
    <lineage>
        <taxon>Bacteria</taxon>
        <taxon>Bacillati</taxon>
        <taxon>Bacillota</taxon>
        <taxon>Bacilli</taxon>
        <taxon>Bacillales</taxon>
        <taxon>Caryophanaceae</taxon>
        <taxon>Jeotgalibacillus</taxon>
    </lineage>
</organism>
<dbReference type="RefSeq" id="WP_134381009.1">
    <property type="nucleotide sequence ID" value="NZ_SORX01000003.1"/>
</dbReference>
<reference evidence="1 2" key="1">
    <citation type="submission" date="2019-03" db="EMBL/GenBank/DDBJ databases">
        <authorList>
            <person name="Yang Y."/>
        </authorList>
    </citation>
    <scope>NUCLEOTIDE SEQUENCE [LARGE SCALE GENOMIC DNA]</scope>
    <source>
        <strain evidence="1 2">ASL-1</strain>
    </source>
</reference>
<dbReference type="AlphaFoldDB" id="A0A4Y8LIL0"/>
<proteinExistence type="predicted"/>
<protein>
    <submittedName>
        <fullName evidence="1">Uncharacterized protein</fullName>
    </submittedName>
</protein>
<accession>A0A4Y8LIL0</accession>
<gene>
    <name evidence="1" type="ORF">E2626_06940</name>
</gene>
<sequence length="171" mass="19121">MNKKKLIILGVFILILVNITGIFHDKTLSEEQLKGFVDQHELDPIDVKNGDDRTFILVKEGLYTVAHRTAKYDEEFTPYAWTESDPVMVRTISGDIVAASVVMEEEISKEAKSVTITYSDGTAETVETDQSKGAFLLYDGQNESGGVRVADVIIRDEMENVIYEQNEAPTN</sequence>
<dbReference type="OrthoDB" id="9839861at2"/>
<comment type="caution">
    <text evidence="1">The sequence shown here is derived from an EMBL/GenBank/DDBJ whole genome shotgun (WGS) entry which is preliminary data.</text>
</comment>
<name>A0A4Y8LIL0_9BACL</name>